<reference evidence="2 3" key="1">
    <citation type="journal article" date="2022" name="Front. Cell. Infect. Microbiol.">
        <title>The Genomes of Two Strains of Taenia crassiceps the Animal Model for the Study of Human Cysticercosis.</title>
        <authorList>
            <person name="Bobes R.J."/>
            <person name="Estrada K."/>
            <person name="Rios-Valencia D.G."/>
            <person name="Calderon-Gallegos A."/>
            <person name="de la Torre P."/>
            <person name="Carrero J.C."/>
            <person name="Sanchez-Flores A."/>
            <person name="Laclette J.P."/>
        </authorList>
    </citation>
    <scope>NUCLEOTIDE SEQUENCE [LARGE SCALE GENOMIC DNA]</scope>
    <source>
        <strain evidence="2">WFUcys</strain>
    </source>
</reference>
<organism evidence="2 3">
    <name type="scientific">Taenia crassiceps</name>
    <dbReference type="NCBI Taxonomy" id="6207"/>
    <lineage>
        <taxon>Eukaryota</taxon>
        <taxon>Metazoa</taxon>
        <taxon>Spiralia</taxon>
        <taxon>Lophotrochozoa</taxon>
        <taxon>Platyhelminthes</taxon>
        <taxon>Cestoda</taxon>
        <taxon>Eucestoda</taxon>
        <taxon>Cyclophyllidea</taxon>
        <taxon>Taeniidae</taxon>
        <taxon>Taenia</taxon>
    </lineage>
</organism>
<feature type="compositionally biased region" description="Pro residues" evidence="1">
    <location>
        <begin position="1281"/>
        <end position="1291"/>
    </location>
</feature>
<dbReference type="PANTHER" id="PTHR22774">
    <property type="entry name" value="CHOREIN N-TERMINAL DOMAIN-CONTAINING PROTEIN"/>
    <property type="match status" value="1"/>
</dbReference>
<evidence type="ECO:0000313" key="2">
    <source>
        <dbReference type="EMBL" id="KAL5112015.1"/>
    </source>
</evidence>
<feature type="region of interest" description="Disordered" evidence="1">
    <location>
        <begin position="1280"/>
        <end position="1306"/>
    </location>
</feature>
<evidence type="ECO:0000313" key="3">
    <source>
        <dbReference type="Proteomes" id="UP001651158"/>
    </source>
</evidence>
<protein>
    <submittedName>
        <fullName evidence="2">UHRF1-binding protein 1-like</fullName>
    </submittedName>
</protein>
<feature type="region of interest" description="Disordered" evidence="1">
    <location>
        <begin position="941"/>
        <end position="960"/>
    </location>
</feature>
<name>A0ABR4QRG6_9CEST</name>
<feature type="compositionally biased region" description="Polar residues" evidence="1">
    <location>
        <begin position="270"/>
        <end position="291"/>
    </location>
</feature>
<dbReference type="EMBL" id="JAKROA010000001">
    <property type="protein sequence ID" value="KAL5112015.1"/>
    <property type="molecule type" value="Genomic_DNA"/>
</dbReference>
<proteinExistence type="predicted"/>
<feature type="region of interest" description="Disordered" evidence="1">
    <location>
        <begin position="265"/>
        <end position="291"/>
    </location>
</feature>
<dbReference type="Proteomes" id="UP001651158">
    <property type="component" value="Unassembled WGS sequence"/>
</dbReference>
<comment type="caution">
    <text evidence="2">The sequence shown here is derived from an EMBL/GenBank/DDBJ whole genome shotgun (WGS) entry which is preliminary data.</text>
</comment>
<sequence>MYVPSLCFILRFAKNVDPDQIRLSALRGELSMENLELNEEVLMELLAFPKWLRIKSAICAHIYMKIPWTNLRSRPIVMIVDSVTVKVEVLEKAHQMFNGGFVSSYRASSGRYGMVERVIDGISIRIHELDVELRSKLFKAAANFSHISISSKKPNWEPGPLNFAFLPLPERNSILLFKEVSWESTRFEADGLDDRMTPVKIITNRAHLRVTLKKRISDSSFVCGKMVLLVESLLWVLTVSQLEAAIVFLKSIKYSVQLSAELAKGDGSNKTKPTSGPCVSSSMVPRVSSQGQPDPRLIRYFEFYDVKEDSFHLQASLIETHFCEDALRASSVSTQLASGGSVRMTLRNLNFDHYPAHPRSAPRTEWSNYSEIGHARSQWLQSLKPNSDPDRAINRRIKSTEVELYESVIVFRLQDITATCVMLENQQEDERWPLLVRVDRAYKRRTIIEAFDGEQRSLASNTFFASDTEMHRLPAKSNLISIDLTQCFAYGAIGAALPIILYAQVNPLHLKFDVDTMIWLNAFFLSLTTNLNSLFGEPEEPIEQKTSLPFFCRAEALMPRVVFPLHPPPPNFDNSSNYPWTGPSALVVQVDTVILQTVPKPLTTSMTKTLVNILDKLEKQIQPPPTWGREHTPPDLPQFKRFTDLELSSPSSEDEPKGLLVCIHCPILWAEFLTICEAAKRHPTSSPSFKTYRQAFLDPSPLTCWALLPSWPPWYRPPFASRYSVTWSPDLSHRLTSPPSHPAPISVIIDLDSSVNPLSVFPTSNTSLHSASKPKSLHFTIGHSGAVFTFRSVEHLRLPDAVDHLVFLYGLFFRLARLKASIGLDCMDNMARQRENGDLKRYHEWILTAKCLLTHGVQLEIGSTVESRFIDPPAGYEEGERALGSTLSLESSSKMDSVQAAKSLETSESLNRIPEFSTRSRNSFNSEEIITTEYASQADQFPKVARSKHSESTPGLRNASSFISLDSDGYTLDDPSTIEHSDSFEILLPDDEALHEVFTNSFDEIVPEEVGIDVANSEEIDQHSTTVMDEEQGVNFPPWNVQRLMLDFTNLSIDADVTTVEARLWVGVGSVSFFNPDDIEEDHLDDTDTNSDCNDTYFDRPAFLITLRFGGDALPGQPQGLSSPYDGWLAVQVKMLQETTLYPVPTAWEVVEALLGHLTSRGGVRACHRVVTMGPGAGSIPLRSPPQLLDLTFCLERGHLVLDLTAKPGRWWRRSRGDSTLVQKQSSAPIQKIKLLQGFSASLNSDGVLEVRGAMPIDSLSSVSQSLFPTAIATVSCITSPPLPPRRPPPLSSHLRRHNPPPLTNSQASLVEENAKLRLMVERLNAQVLALTMDLTKFKTKYPS</sequence>
<dbReference type="InterPro" id="IPR026728">
    <property type="entry name" value="BLTP3A/B"/>
</dbReference>
<gene>
    <name evidence="2" type="ORF">TcWFU_004695</name>
</gene>
<dbReference type="Pfam" id="PF24917">
    <property type="entry name" value="BLTP3A_B"/>
    <property type="match status" value="1"/>
</dbReference>
<evidence type="ECO:0000256" key="1">
    <source>
        <dbReference type="SAM" id="MobiDB-lite"/>
    </source>
</evidence>
<keyword evidence="3" id="KW-1185">Reference proteome</keyword>
<dbReference type="PANTHER" id="PTHR22774:SF11">
    <property type="entry name" value="CHOREIN N-TERMINAL DOMAIN-CONTAINING PROTEIN"/>
    <property type="match status" value="1"/>
</dbReference>
<accession>A0ABR4QRG6</accession>